<keyword evidence="1" id="KW-0812">Transmembrane</keyword>
<feature type="transmembrane region" description="Helical" evidence="1">
    <location>
        <begin position="12"/>
        <end position="35"/>
    </location>
</feature>
<accession>A0A3S6QSN7</accession>
<evidence type="ECO:0000313" key="2">
    <source>
        <dbReference type="EMBL" id="AUJ31126.1"/>
    </source>
</evidence>
<dbReference type="GeneID" id="78522671"/>
<dbReference type="KEGG" id="lng:BSQ50_00205"/>
<dbReference type="EMBL" id="CP018180">
    <property type="protein sequence ID" value="AUJ31126.1"/>
    <property type="molecule type" value="Genomic_DNA"/>
</dbReference>
<name>A0A3S6QSN7_9LACO</name>
<keyword evidence="3" id="KW-1185">Reference proteome</keyword>
<reference evidence="2 3" key="1">
    <citation type="submission" date="2016-11" db="EMBL/GenBank/DDBJ databases">
        <title>Interaction between Lactobacillus species and yeast in water kefir.</title>
        <authorList>
            <person name="Behr J."/>
            <person name="Xu D."/>
            <person name="Vogel R.F."/>
        </authorList>
    </citation>
    <scope>NUCLEOTIDE SEQUENCE [LARGE SCALE GENOMIC DNA]</scope>
    <source>
        <strain evidence="2 3">TMW 1.1827</strain>
    </source>
</reference>
<protein>
    <submittedName>
        <fullName evidence="2">Uncharacterized protein</fullName>
    </submittedName>
</protein>
<keyword evidence="1" id="KW-0472">Membrane</keyword>
<organism evidence="2 3">
    <name type="scientific">Liquorilactobacillus nagelii</name>
    <dbReference type="NCBI Taxonomy" id="82688"/>
    <lineage>
        <taxon>Bacteria</taxon>
        <taxon>Bacillati</taxon>
        <taxon>Bacillota</taxon>
        <taxon>Bacilli</taxon>
        <taxon>Lactobacillales</taxon>
        <taxon>Lactobacillaceae</taxon>
        <taxon>Liquorilactobacillus</taxon>
    </lineage>
</organism>
<dbReference type="Proteomes" id="UP000324497">
    <property type="component" value="Chromosome"/>
</dbReference>
<sequence length="68" mass="7840">MKYFSLATERTACDLISIVNSLMLLVLMMLLALFLGTAIELVTFKDEISELLQKKKHAKVRRADHRLF</sequence>
<proteinExistence type="predicted"/>
<dbReference type="RefSeq" id="WP_057884870.1">
    <property type="nucleotide sequence ID" value="NZ_CP018180.1"/>
</dbReference>
<evidence type="ECO:0000256" key="1">
    <source>
        <dbReference type="SAM" id="Phobius"/>
    </source>
</evidence>
<evidence type="ECO:0000313" key="3">
    <source>
        <dbReference type="Proteomes" id="UP000324497"/>
    </source>
</evidence>
<keyword evidence="1" id="KW-1133">Transmembrane helix</keyword>
<gene>
    <name evidence="2" type="ORF">BSQ50_00205</name>
</gene>
<dbReference type="AlphaFoldDB" id="A0A3S6QSN7"/>